<proteinExistence type="predicted"/>
<keyword evidence="2" id="KW-1185">Reference proteome</keyword>
<organism evidence="1 2">
    <name type="scientific">Exophiala oligosperma</name>
    <dbReference type="NCBI Taxonomy" id="215243"/>
    <lineage>
        <taxon>Eukaryota</taxon>
        <taxon>Fungi</taxon>
        <taxon>Dikarya</taxon>
        <taxon>Ascomycota</taxon>
        <taxon>Pezizomycotina</taxon>
        <taxon>Eurotiomycetes</taxon>
        <taxon>Chaetothyriomycetidae</taxon>
        <taxon>Chaetothyriales</taxon>
        <taxon>Herpotrichiellaceae</taxon>
        <taxon>Exophiala</taxon>
    </lineage>
</organism>
<reference evidence="1 2" key="1">
    <citation type="submission" date="2015-01" db="EMBL/GenBank/DDBJ databases">
        <title>The Genome Sequence of Exophiala oligosperma CBS72588.</title>
        <authorList>
            <consortium name="The Broad Institute Genomics Platform"/>
            <person name="Cuomo C."/>
            <person name="de Hoog S."/>
            <person name="Gorbushina A."/>
            <person name="Stielow B."/>
            <person name="Teixiera M."/>
            <person name="Abouelleil A."/>
            <person name="Chapman S.B."/>
            <person name="Priest M."/>
            <person name="Young S.K."/>
            <person name="Wortman J."/>
            <person name="Nusbaum C."/>
            <person name="Birren B."/>
        </authorList>
    </citation>
    <scope>NUCLEOTIDE SEQUENCE [LARGE SCALE GENOMIC DNA]</scope>
    <source>
        <strain evidence="1 2">CBS 72588</strain>
    </source>
</reference>
<dbReference type="HOGENOM" id="CLU_1669411_0_0_1"/>
<accession>A0A0D2D311</accession>
<dbReference type="VEuPathDB" id="FungiDB:PV06_11157"/>
<dbReference type="Proteomes" id="UP000053342">
    <property type="component" value="Unassembled WGS sequence"/>
</dbReference>
<dbReference type="AlphaFoldDB" id="A0A0D2D311"/>
<dbReference type="EMBL" id="KN847351">
    <property type="protein sequence ID" value="KIW36645.1"/>
    <property type="molecule type" value="Genomic_DNA"/>
</dbReference>
<evidence type="ECO:0000313" key="1">
    <source>
        <dbReference type="EMBL" id="KIW36645.1"/>
    </source>
</evidence>
<dbReference type="RefSeq" id="XP_016256861.1">
    <property type="nucleotide sequence ID" value="XM_016412785.1"/>
</dbReference>
<dbReference type="GeneID" id="27363231"/>
<protein>
    <submittedName>
        <fullName evidence="1">Uncharacterized protein</fullName>
    </submittedName>
</protein>
<gene>
    <name evidence="1" type="ORF">PV06_11157</name>
</gene>
<name>A0A0D2D311_9EURO</name>
<evidence type="ECO:0000313" key="2">
    <source>
        <dbReference type="Proteomes" id="UP000053342"/>
    </source>
</evidence>
<dbReference type="OrthoDB" id="4164988at2759"/>
<sequence length="161" mass="19085">MPQMSGNLPSIQSFDRNIHRLGGSTSALEVRKETLHSTKRYRLWSQEQREIDLIKQLSALKRELNFFRPCYEAALALISNIYTVSQEMYLNYYLRPTTMIDNTGNGISDTDWSHLADTEWLKRADELVEHLKHYERSVKQAEAEWIELAQYQCERDRSRWI</sequence>